<keyword evidence="2" id="KW-1185">Reference proteome</keyword>
<organism evidence="1 2">
    <name type="scientific">Dactylosporangium matsuzakiense</name>
    <dbReference type="NCBI Taxonomy" id="53360"/>
    <lineage>
        <taxon>Bacteria</taxon>
        <taxon>Bacillati</taxon>
        <taxon>Actinomycetota</taxon>
        <taxon>Actinomycetes</taxon>
        <taxon>Micromonosporales</taxon>
        <taxon>Micromonosporaceae</taxon>
        <taxon>Dactylosporangium</taxon>
    </lineage>
</organism>
<reference evidence="1" key="2">
    <citation type="submission" date="2023-01" db="EMBL/GenBank/DDBJ databases">
        <authorList>
            <person name="Sun Q."/>
            <person name="Evtushenko L."/>
        </authorList>
    </citation>
    <scope>NUCLEOTIDE SEQUENCE</scope>
    <source>
        <strain evidence="1">VKM Ac-1321</strain>
    </source>
</reference>
<dbReference type="AlphaFoldDB" id="A0A9W6NPQ4"/>
<accession>A0A9W6NPQ4</accession>
<protein>
    <submittedName>
        <fullName evidence="1">Uncharacterized protein</fullName>
    </submittedName>
</protein>
<evidence type="ECO:0000313" key="1">
    <source>
        <dbReference type="EMBL" id="GLL05350.1"/>
    </source>
</evidence>
<dbReference type="EMBL" id="BSFP01000056">
    <property type="protein sequence ID" value="GLL05350.1"/>
    <property type="molecule type" value="Genomic_DNA"/>
</dbReference>
<gene>
    <name evidence="1" type="ORF">GCM10017581_070970</name>
</gene>
<comment type="caution">
    <text evidence="1">The sequence shown here is derived from an EMBL/GenBank/DDBJ whole genome shotgun (WGS) entry which is preliminary data.</text>
</comment>
<dbReference type="RefSeq" id="WP_261961771.1">
    <property type="nucleotide sequence ID" value="NZ_BAAAXA010000001.1"/>
</dbReference>
<reference evidence="1" key="1">
    <citation type="journal article" date="2014" name="Int. J. Syst. Evol. Microbiol.">
        <title>Complete genome sequence of Corynebacterium casei LMG S-19264T (=DSM 44701T), isolated from a smear-ripened cheese.</title>
        <authorList>
            <consortium name="US DOE Joint Genome Institute (JGI-PGF)"/>
            <person name="Walter F."/>
            <person name="Albersmeier A."/>
            <person name="Kalinowski J."/>
            <person name="Ruckert C."/>
        </authorList>
    </citation>
    <scope>NUCLEOTIDE SEQUENCE</scope>
    <source>
        <strain evidence="1">VKM Ac-1321</strain>
    </source>
</reference>
<proteinExistence type="predicted"/>
<sequence length="99" mass="11339">MSDLHETSLSDFLAVDEERRESERVNGVPESYSGWPRDLLMRRRAALAQLRLVRSVTRHQGRQPPALDAGLSWVDERWFELKVDGDSGIAFYLQTPEPA</sequence>
<evidence type="ECO:0000313" key="2">
    <source>
        <dbReference type="Proteomes" id="UP001143480"/>
    </source>
</evidence>
<dbReference type="Proteomes" id="UP001143480">
    <property type="component" value="Unassembled WGS sequence"/>
</dbReference>
<name>A0A9W6NPQ4_9ACTN</name>